<sequence length="199" mass="22143">MSASRSIESWQQVKSRQGFAAYLSFLAVECGQACSGQDAESPTVSRWTNRTIDGLLWGWVRLLGGHFDGTDLLHEEAPDRPGWQGLAYQLDTVRTASPSFNFVLADSGIEPDEVDTPRDLQRYVATLATDFVRDQEECQAKIDRGQWAGDGGSWAHSNLCDWLDAWAAWVGANSPRHAQLEPVTWRSIALQLSAARIYE</sequence>
<dbReference type="Proteomes" id="UP001620295">
    <property type="component" value="Unassembled WGS sequence"/>
</dbReference>
<reference evidence="1 2" key="1">
    <citation type="submission" date="2024-11" db="EMBL/GenBank/DDBJ databases">
        <title>The Natural Products Discovery Center: Release of the First 8490 Sequenced Strains for Exploring Actinobacteria Biosynthetic Diversity.</title>
        <authorList>
            <person name="Kalkreuter E."/>
            <person name="Kautsar S.A."/>
            <person name="Yang D."/>
            <person name="Bader C.D."/>
            <person name="Teijaro C.N."/>
            <person name="Fluegel L."/>
            <person name="Davis C.M."/>
            <person name="Simpson J.R."/>
            <person name="Lauterbach L."/>
            <person name="Steele A.D."/>
            <person name="Gui C."/>
            <person name="Meng S."/>
            <person name="Li G."/>
            <person name="Viehrig K."/>
            <person name="Ye F."/>
            <person name="Su P."/>
            <person name="Kiefer A.F."/>
            <person name="Nichols A."/>
            <person name="Cepeda A.J."/>
            <person name="Yan W."/>
            <person name="Fan B."/>
            <person name="Jiang Y."/>
            <person name="Adhikari A."/>
            <person name="Zheng C.-J."/>
            <person name="Schuster L."/>
            <person name="Cowan T.M."/>
            <person name="Smanski M.J."/>
            <person name="Chevrette M.G."/>
            <person name="De Carvalho L.P.S."/>
            <person name="Shen B."/>
        </authorList>
    </citation>
    <scope>NUCLEOTIDE SEQUENCE [LARGE SCALE GENOMIC DNA]</scope>
    <source>
        <strain evidence="1 2">NPDC020863</strain>
    </source>
</reference>
<organism evidence="1 2">
    <name type="scientific">Streptomyces milbemycinicus</name>
    <dbReference type="NCBI Taxonomy" id="476552"/>
    <lineage>
        <taxon>Bacteria</taxon>
        <taxon>Bacillati</taxon>
        <taxon>Actinomycetota</taxon>
        <taxon>Actinomycetes</taxon>
        <taxon>Kitasatosporales</taxon>
        <taxon>Streptomycetaceae</taxon>
        <taxon>Streptomyces</taxon>
    </lineage>
</organism>
<evidence type="ECO:0000313" key="2">
    <source>
        <dbReference type="Proteomes" id="UP001620295"/>
    </source>
</evidence>
<name>A0ABW8LF95_9ACTN</name>
<protein>
    <submittedName>
        <fullName evidence="1">Uncharacterized protein</fullName>
    </submittedName>
</protein>
<accession>A0ABW8LF95</accession>
<evidence type="ECO:0000313" key="1">
    <source>
        <dbReference type="EMBL" id="MFK4264587.1"/>
    </source>
</evidence>
<dbReference type="EMBL" id="JBJDQH010000002">
    <property type="protein sequence ID" value="MFK4264587.1"/>
    <property type="molecule type" value="Genomic_DNA"/>
</dbReference>
<comment type="caution">
    <text evidence="1">The sequence shown here is derived from an EMBL/GenBank/DDBJ whole genome shotgun (WGS) entry which is preliminary data.</text>
</comment>
<dbReference type="RefSeq" id="WP_404745810.1">
    <property type="nucleotide sequence ID" value="NZ_JBJDQH010000002.1"/>
</dbReference>
<keyword evidence="2" id="KW-1185">Reference proteome</keyword>
<proteinExistence type="predicted"/>
<gene>
    <name evidence="1" type="ORF">ACI2L5_06545</name>
</gene>